<proteinExistence type="predicted"/>
<protein>
    <submittedName>
        <fullName evidence="1">Uncharacterized protein</fullName>
    </submittedName>
</protein>
<sequence length="10" mass="1285">MSRYWLSTQN</sequence>
<reference evidence="1" key="1">
    <citation type="submission" date="2018-02" db="EMBL/GenBank/DDBJ databases">
        <title>Rhizophora mucronata_Transcriptome.</title>
        <authorList>
            <person name="Meera S.P."/>
            <person name="Sreeshan A."/>
            <person name="Augustine A."/>
        </authorList>
    </citation>
    <scope>NUCLEOTIDE SEQUENCE</scope>
    <source>
        <tissue evidence="1">Leaf</tissue>
    </source>
</reference>
<evidence type="ECO:0000313" key="1">
    <source>
        <dbReference type="EMBL" id="MBW87986.1"/>
    </source>
</evidence>
<name>A0A2P2J398_RHIMU</name>
<accession>A0A2P2J398</accession>
<dbReference type="EMBL" id="GGEC01007503">
    <property type="protein sequence ID" value="MBW87986.1"/>
    <property type="molecule type" value="Transcribed_RNA"/>
</dbReference>
<organism evidence="1">
    <name type="scientific">Rhizophora mucronata</name>
    <name type="common">Asiatic mangrove</name>
    <dbReference type="NCBI Taxonomy" id="61149"/>
    <lineage>
        <taxon>Eukaryota</taxon>
        <taxon>Viridiplantae</taxon>
        <taxon>Streptophyta</taxon>
        <taxon>Embryophyta</taxon>
        <taxon>Tracheophyta</taxon>
        <taxon>Spermatophyta</taxon>
        <taxon>Magnoliopsida</taxon>
        <taxon>eudicotyledons</taxon>
        <taxon>Gunneridae</taxon>
        <taxon>Pentapetalae</taxon>
        <taxon>rosids</taxon>
        <taxon>fabids</taxon>
        <taxon>Malpighiales</taxon>
        <taxon>Rhizophoraceae</taxon>
        <taxon>Rhizophora</taxon>
    </lineage>
</organism>